<dbReference type="EMBL" id="JACHGW010000005">
    <property type="protein sequence ID" value="MBB6053120.1"/>
    <property type="molecule type" value="Genomic_DNA"/>
</dbReference>
<evidence type="ECO:0000313" key="1">
    <source>
        <dbReference type="EMBL" id="MBB6053120.1"/>
    </source>
</evidence>
<evidence type="ECO:0000313" key="2">
    <source>
        <dbReference type="Proteomes" id="UP000520814"/>
    </source>
</evidence>
<protein>
    <submittedName>
        <fullName evidence="1">Uncharacterized protein</fullName>
    </submittedName>
</protein>
<accession>A0A7W9SUL4</accession>
<sequence length="102" mass="11896">MKLLFCGYCHDIVRLFPERRTCHCGRSWGQYLEDNSTTIQTANTLSLGIANPDFWRAVEVYQESPEHFSPELSMRAWINPLTEEDVRYIRPEDTSLENAKSL</sequence>
<reference evidence="1 2" key="1">
    <citation type="submission" date="2020-08" db="EMBL/GenBank/DDBJ databases">
        <title>Genomic Encyclopedia of Type Strains, Phase IV (KMG-IV): sequencing the most valuable type-strain genomes for metagenomic binning, comparative biology and taxonomic classification.</title>
        <authorList>
            <person name="Goeker M."/>
        </authorList>
    </citation>
    <scope>NUCLEOTIDE SEQUENCE [LARGE SCALE GENOMIC DNA]</scope>
    <source>
        <strain evidence="1 2">DSM 23562</strain>
    </source>
</reference>
<comment type="caution">
    <text evidence="1">The sequence shown here is derived from an EMBL/GenBank/DDBJ whole genome shotgun (WGS) entry which is preliminary data.</text>
</comment>
<proteinExistence type="predicted"/>
<keyword evidence="2" id="KW-1185">Reference proteome</keyword>
<dbReference type="Proteomes" id="UP000520814">
    <property type="component" value="Unassembled WGS sequence"/>
</dbReference>
<gene>
    <name evidence="1" type="ORF">HNQ39_004952</name>
</gene>
<name>A0A7W9SUL4_ARMRO</name>
<organism evidence="1 2">
    <name type="scientific">Armatimonas rosea</name>
    <dbReference type="NCBI Taxonomy" id="685828"/>
    <lineage>
        <taxon>Bacteria</taxon>
        <taxon>Bacillati</taxon>
        <taxon>Armatimonadota</taxon>
        <taxon>Armatimonadia</taxon>
        <taxon>Armatimonadales</taxon>
        <taxon>Armatimonadaceae</taxon>
        <taxon>Armatimonas</taxon>
    </lineage>
</organism>
<dbReference type="AlphaFoldDB" id="A0A7W9SUL4"/>
<dbReference type="RefSeq" id="WP_184203100.1">
    <property type="nucleotide sequence ID" value="NZ_JACHGW010000005.1"/>
</dbReference>